<keyword evidence="7" id="KW-1185">Reference proteome</keyword>
<dbReference type="Gene3D" id="3.40.50.720">
    <property type="entry name" value="NAD(P)-binding Rossmann-like Domain"/>
    <property type="match status" value="1"/>
</dbReference>
<dbReference type="InterPro" id="IPR008927">
    <property type="entry name" value="6-PGluconate_DH-like_C_sf"/>
</dbReference>
<dbReference type="InterPro" id="IPR006115">
    <property type="entry name" value="6PGDH_NADP-bd"/>
</dbReference>
<evidence type="ECO:0000259" key="5">
    <source>
        <dbReference type="Pfam" id="PF14833"/>
    </source>
</evidence>
<dbReference type="Pfam" id="PF14833">
    <property type="entry name" value="NAD_binding_11"/>
    <property type="match status" value="1"/>
</dbReference>
<keyword evidence="1" id="KW-0560">Oxidoreductase</keyword>
<evidence type="ECO:0000313" key="6">
    <source>
        <dbReference type="EMBL" id="ACB97139.1"/>
    </source>
</evidence>
<proteinExistence type="predicted"/>
<dbReference type="OrthoDB" id="9812907at2"/>
<dbReference type="Gene3D" id="1.10.1040.10">
    <property type="entry name" value="N-(1-d-carboxylethyl)-l-norvaline Dehydrogenase, domain 2"/>
    <property type="match status" value="1"/>
</dbReference>
<dbReference type="InterPro" id="IPR051265">
    <property type="entry name" value="HIBADH-related_NP60_sf"/>
</dbReference>
<evidence type="ECO:0000259" key="4">
    <source>
        <dbReference type="Pfam" id="PF03446"/>
    </source>
</evidence>
<name>B2IG65_BEII9</name>
<dbReference type="GO" id="GO:0051287">
    <property type="term" value="F:NAD binding"/>
    <property type="evidence" value="ECO:0007669"/>
    <property type="project" value="InterPro"/>
</dbReference>
<keyword evidence="2" id="KW-0520">NAD</keyword>
<dbReference type="InterPro" id="IPR029154">
    <property type="entry name" value="HIBADH-like_NADP-bd"/>
</dbReference>
<reference evidence="6 7" key="2">
    <citation type="journal article" date="2010" name="J. Bacteriol.">
        <title>Complete genome sequence of Beijerinckia indica subsp. indica.</title>
        <authorList>
            <person name="Tamas I."/>
            <person name="Dedysh S.N."/>
            <person name="Liesack W."/>
            <person name="Stott M.B."/>
            <person name="Alam M."/>
            <person name="Murrell J.C."/>
            <person name="Dunfield P.F."/>
        </authorList>
    </citation>
    <scope>NUCLEOTIDE SEQUENCE [LARGE SCALE GENOMIC DNA]</scope>
    <source>
        <strain evidence="7">ATCC 9039 / DSM 1715 / NCIMB 8712</strain>
    </source>
</reference>
<dbReference type="InterPro" id="IPR015815">
    <property type="entry name" value="HIBADH-related"/>
</dbReference>
<dbReference type="InterPro" id="IPR013328">
    <property type="entry name" value="6PGD_dom2"/>
</dbReference>
<protein>
    <submittedName>
        <fullName evidence="6">6-phosphogluconate dehydrogenase NAD-binding</fullName>
    </submittedName>
</protein>
<evidence type="ECO:0000256" key="3">
    <source>
        <dbReference type="PIRSR" id="PIRSR000103-1"/>
    </source>
</evidence>
<dbReference type="PANTHER" id="PTHR43580">
    <property type="entry name" value="OXIDOREDUCTASE GLYR1-RELATED"/>
    <property type="match status" value="1"/>
</dbReference>
<dbReference type="PIRSF" id="PIRSF000103">
    <property type="entry name" value="HIBADH"/>
    <property type="match status" value="1"/>
</dbReference>
<dbReference type="SUPFAM" id="SSF51735">
    <property type="entry name" value="NAD(P)-binding Rossmann-fold domains"/>
    <property type="match status" value="1"/>
</dbReference>
<organism evidence="6 7">
    <name type="scientific">Beijerinckia indica subsp. indica (strain ATCC 9039 / DSM 1715 / NCIMB 8712)</name>
    <dbReference type="NCBI Taxonomy" id="395963"/>
    <lineage>
        <taxon>Bacteria</taxon>
        <taxon>Pseudomonadati</taxon>
        <taxon>Pseudomonadota</taxon>
        <taxon>Alphaproteobacteria</taxon>
        <taxon>Hyphomicrobiales</taxon>
        <taxon>Beijerinckiaceae</taxon>
        <taxon>Beijerinckia</taxon>
    </lineage>
</organism>
<evidence type="ECO:0000313" key="7">
    <source>
        <dbReference type="Proteomes" id="UP000001695"/>
    </source>
</evidence>
<dbReference type="EMBL" id="CP001016">
    <property type="protein sequence ID" value="ACB97139.1"/>
    <property type="molecule type" value="Genomic_DNA"/>
</dbReference>
<gene>
    <name evidence="6" type="ordered locus">Bind_3583</name>
</gene>
<dbReference type="KEGG" id="bid:Bind_3583"/>
<feature type="domain" description="3-hydroxyisobutyrate dehydrogenase-like NAD-binding" evidence="5">
    <location>
        <begin position="164"/>
        <end position="282"/>
    </location>
</feature>
<feature type="active site" evidence="3">
    <location>
        <position position="169"/>
    </location>
</feature>
<dbReference type="GO" id="GO:0016491">
    <property type="term" value="F:oxidoreductase activity"/>
    <property type="evidence" value="ECO:0007669"/>
    <property type="project" value="UniProtKB-KW"/>
</dbReference>
<dbReference type="STRING" id="395963.Bind_3583"/>
<dbReference type="Proteomes" id="UP000001695">
    <property type="component" value="Chromosome"/>
</dbReference>
<dbReference type="GO" id="GO:0050661">
    <property type="term" value="F:NADP binding"/>
    <property type="evidence" value="ECO:0007669"/>
    <property type="project" value="InterPro"/>
</dbReference>
<dbReference type="eggNOG" id="COG2084">
    <property type="taxonomic scope" value="Bacteria"/>
</dbReference>
<evidence type="ECO:0000256" key="1">
    <source>
        <dbReference type="ARBA" id="ARBA00023002"/>
    </source>
</evidence>
<accession>B2IG65</accession>
<feature type="domain" description="6-phosphogluconate dehydrogenase NADP-binding" evidence="4">
    <location>
        <begin position="2"/>
        <end position="156"/>
    </location>
</feature>
<dbReference type="InterPro" id="IPR036291">
    <property type="entry name" value="NAD(P)-bd_dom_sf"/>
</dbReference>
<dbReference type="Pfam" id="PF03446">
    <property type="entry name" value="NAD_binding_2"/>
    <property type="match status" value="1"/>
</dbReference>
<dbReference type="AlphaFoldDB" id="B2IG65"/>
<dbReference type="PANTHER" id="PTHR43580:SF2">
    <property type="entry name" value="CYTOKINE-LIKE NUCLEAR FACTOR N-PAC"/>
    <property type="match status" value="1"/>
</dbReference>
<reference evidence="7" key="1">
    <citation type="submission" date="2008-03" db="EMBL/GenBank/DDBJ databases">
        <title>Complete sequence of chromosome of Beijerinckia indica subsp. indica ATCC 9039.</title>
        <authorList>
            <consortium name="US DOE Joint Genome Institute"/>
            <person name="Copeland A."/>
            <person name="Lucas S."/>
            <person name="Lapidus A."/>
            <person name="Glavina del Rio T."/>
            <person name="Dalin E."/>
            <person name="Tice H."/>
            <person name="Bruce D."/>
            <person name="Goodwin L."/>
            <person name="Pitluck S."/>
            <person name="LaButti K."/>
            <person name="Schmutz J."/>
            <person name="Larimer F."/>
            <person name="Land M."/>
            <person name="Hauser L."/>
            <person name="Kyrpides N."/>
            <person name="Mikhailova N."/>
            <person name="Dunfield P.F."/>
            <person name="Dedysh S.N."/>
            <person name="Liesack W."/>
            <person name="Saw J.H."/>
            <person name="Alam M."/>
            <person name="Chen Y."/>
            <person name="Murrell J.C."/>
            <person name="Richardson P."/>
        </authorList>
    </citation>
    <scope>NUCLEOTIDE SEQUENCE [LARGE SCALE GENOMIC DNA]</scope>
    <source>
        <strain evidence="7">ATCC 9039 / DSM 1715 / NCIMB 8712</strain>
    </source>
</reference>
<evidence type="ECO:0000256" key="2">
    <source>
        <dbReference type="ARBA" id="ARBA00023027"/>
    </source>
</evidence>
<sequence>MQLGFLGLGHMGLAIASNLLAAGHHVRAWNRSQEPLARLQAKGAEIVKEPVDALQGDALFSMLANDDAVRSVLIDSGALAQARKGLIHVNMATISVALAEELAVLHDRLGLAYVAAPVFGRPEAAASAKLHIVVAGAPSPVASIEPVLAALGQKIWPVGSEPKAANIVKIAGNFMIASMIETIGEAAALVQGHGVTAADFLDVMTNSLFAAPAYKTYGDLIARAQFEPAGFKLTLGLKDVRLALAAGEAAHVPLPLGSLLRDNFLDCIAHGESDKDWSALAGVAARRAGLDERDEKRPIA</sequence>
<dbReference type="SUPFAM" id="SSF48179">
    <property type="entry name" value="6-phosphogluconate dehydrogenase C-terminal domain-like"/>
    <property type="match status" value="1"/>
</dbReference>
<dbReference type="HOGENOM" id="CLU_035117_0_1_5"/>